<comment type="pathway">
    <text evidence="1">Glycan biosynthesis; glycogen biosynthesis.</text>
</comment>
<sequence>MPAYIPPRCILSLGHQSIFVNDVPAYDGILYLLIAKDAKIHNVHIGIPTSEPRVGTYKEFTMNVLQHIKYLGYDVIQLMVIVQHAYYASFGYLVTSLFAISSQYGTPEKLKG</sequence>
<dbReference type="PANTHER" id="PTHR43651:SF3">
    <property type="entry name" value="1,4-ALPHA-GLUCAN-BRANCHING ENZYME"/>
    <property type="match status" value="1"/>
</dbReference>
<dbReference type="AlphaFoldDB" id="A0AA39IY39"/>
<dbReference type="Proteomes" id="UP001175226">
    <property type="component" value="Unassembled WGS sequence"/>
</dbReference>
<organism evidence="2 3">
    <name type="scientific">Armillaria borealis</name>
    <dbReference type="NCBI Taxonomy" id="47425"/>
    <lineage>
        <taxon>Eukaryota</taxon>
        <taxon>Fungi</taxon>
        <taxon>Dikarya</taxon>
        <taxon>Basidiomycota</taxon>
        <taxon>Agaricomycotina</taxon>
        <taxon>Agaricomycetes</taxon>
        <taxon>Agaricomycetidae</taxon>
        <taxon>Agaricales</taxon>
        <taxon>Marasmiineae</taxon>
        <taxon>Physalacriaceae</taxon>
        <taxon>Armillaria</taxon>
    </lineage>
</organism>
<dbReference type="GO" id="GO:0005737">
    <property type="term" value="C:cytoplasm"/>
    <property type="evidence" value="ECO:0007669"/>
    <property type="project" value="TreeGrafter"/>
</dbReference>
<dbReference type="EMBL" id="JAUEPT010000105">
    <property type="protein sequence ID" value="KAK0431861.1"/>
    <property type="molecule type" value="Genomic_DNA"/>
</dbReference>
<reference evidence="2" key="1">
    <citation type="submission" date="2023-06" db="EMBL/GenBank/DDBJ databases">
        <authorList>
            <consortium name="Lawrence Berkeley National Laboratory"/>
            <person name="Ahrendt S."/>
            <person name="Sahu N."/>
            <person name="Indic B."/>
            <person name="Wong-Bajracharya J."/>
            <person name="Merenyi Z."/>
            <person name="Ke H.-M."/>
            <person name="Monk M."/>
            <person name="Kocsube S."/>
            <person name="Drula E."/>
            <person name="Lipzen A."/>
            <person name="Balint B."/>
            <person name="Henrissat B."/>
            <person name="Andreopoulos B."/>
            <person name="Martin F.M."/>
            <person name="Harder C.B."/>
            <person name="Rigling D."/>
            <person name="Ford K.L."/>
            <person name="Foster G.D."/>
            <person name="Pangilinan J."/>
            <person name="Papanicolaou A."/>
            <person name="Barry K."/>
            <person name="LaButti K."/>
            <person name="Viragh M."/>
            <person name="Koriabine M."/>
            <person name="Yan M."/>
            <person name="Riley R."/>
            <person name="Champramary S."/>
            <person name="Plett K.L."/>
            <person name="Tsai I.J."/>
            <person name="Slot J."/>
            <person name="Sipos G."/>
            <person name="Plett J."/>
            <person name="Nagy L.G."/>
            <person name="Grigoriev I.V."/>
        </authorList>
    </citation>
    <scope>NUCLEOTIDE SEQUENCE</scope>
    <source>
        <strain evidence="2">FPL87.14</strain>
    </source>
</reference>
<dbReference type="SUPFAM" id="SSF51445">
    <property type="entry name" value="(Trans)glycosidases"/>
    <property type="match status" value="1"/>
</dbReference>
<dbReference type="GO" id="GO:0003844">
    <property type="term" value="F:1,4-alpha-glucan branching enzyme activity"/>
    <property type="evidence" value="ECO:0007669"/>
    <property type="project" value="TreeGrafter"/>
</dbReference>
<dbReference type="GO" id="GO:0005978">
    <property type="term" value="P:glycogen biosynthetic process"/>
    <property type="evidence" value="ECO:0007669"/>
    <property type="project" value="TreeGrafter"/>
</dbReference>
<dbReference type="InterPro" id="IPR017853">
    <property type="entry name" value="GH"/>
</dbReference>
<name>A0AA39IY39_9AGAR</name>
<evidence type="ECO:0000313" key="3">
    <source>
        <dbReference type="Proteomes" id="UP001175226"/>
    </source>
</evidence>
<evidence type="ECO:0000313" key="2">
    <source>
        <dbReference type="EMBL" id="KAK0431861.1"/>
    </source>
</evidence>
<dbReference type="PANTHER" id="PTHR43651">
    <property type="entry name" value="1,4-ALPHA-GLUCAN-BRANCHING ENZYME"/>
    <property type="match status" value="1"/>
</dbReference>
<keyword evidence="3" id="KW-1185">Reference proteome</keyword>
<proteinExistence type="predicted"/>
<comment type="caution">
    <text evidence="2">The sequence shown here is derived from an EMBL/GenBank/DDBJ whole genome shotgun (WGS) entry which is preliminary data.</text>
</comment>
<evidence type="ECO:0000256" key="1">
    <source>
        <dbReference type="ARBA" id="ARBA00004964"/>
    </source>
</evidence>
<accession>A0AA39IY39</accession>
<dbReference type="Gene3D" id="3.20.20.80">
    <property type="entry name" value="Glycosidases"/>
    <property type="match status" value="1"/>
</dbReference>
<protein>
    <submittedName>
        <fullName evidence="2">Uncharacterized protein</fullName>
    </submittedName>
</protein>
<gene>
    <name evidence="2" type="ORF">EV421DRAFT_1911480</name>
</gene>